<proteinExistence type="predicted"/>
<dbReference type="AlphaFoldDB" id="A0A1Z5J436"/>
<sequence length="195" mass="22675">MNSNPDKRAQRTEKAIQDAFERLISTMPLADITVTRLTQEADINRKTFYLHYNSIEDLLNGQVDNISHQMLSILSIKPMKEIYSDPGFFFDQYSKLVLKHHSVARELTSSNEYAPYMRKIGDRIAESLTNRVKQSFPMSDKDATIVAYFLIHNTLSLFQLYLQEPNTMTIDELREYIIRLNMQGLSTFSKLELKP</sequence>
<dbReference type="InterPro" id="IPR001647">
    <property type="entry name" value="HTH_TetR"/>
</dbReference>
<dbReference type="Proteomes" id="UP000223370">
    <property type="component" value="Unassembled WGS sequence"/>
</dbReference>
<dbReference type="RefSeq" id="WP_098825425.1">
    <property type="nucleotide sequence ID" value="NZ_BCMJ01000006.1"/>
</dbReference>
<dbReference type="PANTHER" id="PTHR43479">
    <property type="entry name" value="ACREF/ENVCD OPERON REPRESSOR-RELATED"/>
    <property type="match status" value="1"/>
</dbReference>
<keyword evidence="5" id="KW-1185">Reference proteome</keyword>
<dbReference type="PROSITE" id="PS50977">
    <property type="entry name" value="HTH_TETR_2"/>
    <property type="match status" value="1"/>
</dbReference>
<feature type="DNA-binding region" description="H-T-H motif" evidence="2">
    <location>
        <begin position="33"/>
        <end position="52"/>
    </location>
</feature>
<dbReference type="OrthoDB" id="9810250at2"/>
<gene>
    <name evidence="4" type="primary">tetR_19</name>
    <name evidence="4" type="ORF">IWT5_01727</name>
</gene>
<dbReference type="InterPro" id="IPR009057">
    <property type="entry name" value="Homeodomain-like_sf"/>
</dbReference>
<dbReference type="InterPro" id="IPR050624">
    <property type="entry name" value="HTH-type_Tx_Regulator"/>
</dbReference>
<comment type="caution">
    <text evidence="4">The sequence shown here is derived from an EMBL/GenBank/DDBJ whole genome shotgun (WGS) entry which is preliminary data.</text>
</comment>
<evidence type="ECO:0000313" key="4">
    <source>
        <dbReference type="EMBL" id="GAX08572.1"/>
    </source>
</evidence>
<evidence type="ECO:0000313" key="5">
    <source>
        <dbReference type="Proteomes" id="UP000223370"/>
    </source>
</evidence>
<name>A0A1Z5J436_9LACO</name>
<accession>A0A1Z5J436</accession>
<dbReference type="EMBL" id="BCMJ01000006">
    <property type="protein sequence ID" value="GAX08572.1"/>
    <property type="molecule type" value="Genomic_DNA"/>
</dbReference>
<protein>
    <submittedName>
        <fullName evidence="4">TetR family transcriptional regulator</fullName>
    </submittedName>
</protein>
<feature type="domain" description="HTH tetR-type" evidence="3">
    <location>
        <begin position="10"/>
        <end position="70"/>
    </location>
</feature>
<evidence type="ECO:0000256" key="1">
    <source>
        <dbReference type="ARBA" id="ARBA00023125"/>
    </source>
</evidence>
<dbReference type="GO" id="GO:0003677">
    <property type="term" value="F:DNA binding"/>
    <property type="evidence" value="ECO:0007669"/>
    <property type="project" value="UniProtKB-UniRule"/>
</dbReference>
<evidence type="ECO:0000259" key="3">
    <source>
        <dbReference type="PROSITE" id="PS50977"/>
    </source>
</evidence>
<dbReference type="PANTHER" id="PTHR43479:SF11">
    <property type="entry name" value="ACREF_ENVCD OPERON REPRESSOR-RELATED"/>
    <property type="match status" value="1"/>
</dbReference>
<organism evidence="4 5">
    <name type="scientific">Secundilactobacillus silagincola</name>
    <dbReference type="NCBI Taxonomy" id="1714681"/>
    <lineage>
        <taxon>Bacteria</taxon>
        <taxon>Bacillati</taxon>
        <taxon>Bacillota</taxon>
        <taxon>Bacilli</taxon>
        <taxon>Lactobacillales</taxon>
        <taxon>Lactobacillaceae</taxon>
        <taxon>Secundilactobacillus</taxon>
    </lineage>
</organism>
<dbReference type="SUPFAM" id="SSF46689">
    <property type="entry name" value="Homeodomain-like"/>
    <property type="match status" value="1"/>
</dbReference>
<evidence type="ECO:0000256" key="2">
    <source>
        <dbReference type="PROSITE-ProRule" id="PRU00335"/>
    </source>
</evidence>
<keyword evidence="1 2" id="KW-0238">DNA-binding</keyword>
<reference evidence="4 5" key="1">
    <citation type="submission" date="2015-11" db="EMBL/GenBank/DDBJ databases">
        <title>Draft genome sequences of new species of the genus Lactobacillus isolated from orchardgrass silage.</title>
        <authorList>
            <person name="Tohno M."/>
            <person name="Tanizawa Y."/>
            <person name="Arita M."/>
        </authorList>
    </citation>
    <scope>NUCLEOTIDE SEQUENCE [LARGE SCALE GENOMIC DNA]</scope>
    <source>
        <strain evidence="4 5">IWT5</strain>
    </source>
</reference>
<dbReference type="Gene3D" id="1.10.357.10">
    <property type="entry name" value="Tetracycline Repressor, domain 2"/>
    <property type="match status" value="1"/>
</dbReference>